<dbReference type="SUPFAM" id="SSF53383">
    <property type="entry name" value="PLP-dependent transferases"/>
    <property type="match status" value="1"/>
</dbReference>
<dbReference type="AlphaFoldDB" id="A0A9Q0KPV2"/>
<feature type="transmembrane region" description="Helical" evidence="5">
    <location>
        <begin position="12"/>
        <end position="33"/>
    </location>
</feature>
<protein>
    <recommendedName>
        <fullName evidence="6">Alliinase C-terminal domain-containing protein</fullName>
    </recommendedName>
</protein>
<dbReference type="GO" id="GO:0006520">
    <property type="term" value="P:amino acid metabolic process"/>
    <property type="evidence" value="ECO:0007669"/>
    <property type="project" value="TreeGrafter"/>
</dbReference>
<dbReference type="OrthoDB" id="2020362at2759"/>
<dbReference type="InterPro" id="IPR037029">
    <property type="entry name" value="Alliinase_N_sf"/>
</dbReference>
<dbReference type="PANTHER" id="PTHR43795:SF22">
    <property type="entry name" value="TRYPTOPHAN AMINOTRANSFERASE-RELATED PROTEIN 2"/>
    <property type="match status" value="1"/>
</dbReference>
<feature type="compositionally biased region" description="Low complexity" evidence="4">
    <location>
        <begin position="74"/>
        <end position="84"/>
    </location>
</feature>
<evidence type="ECO:0000256" key="5">
    <source>
        <dbReference type="SAM" id="Phobius"/>
    </source>
</evidence>
<evidence type="ECO:0000256" key="3">
    <source>
        <dbReference type="ARBA" id="ARBA00022898"/>
    </source>
</evidence>
<proteinExistence type="inferred from homology"/>
<sequence>MDKVKRDSTVFSWRHLLLLSLTLNLGLLTRFVYERGVFLDTDHQRFQQEHCFDEEINTRRSPMCSASEQEAHVSSTTSCGSSSSAQPADSRQEEHVSSTTSSRAQAADGGNKVINLDHGNPTMFEGYWRGTGEKSTILIRGWESMSYFSDLGNVCWFLEPEFAKQITRLHGSVGNAITHDRHIVVGTGSTQLFQAVLYALSFPSPNASPQQPISVVSAIPYYSSYPSLTDYLKSGLYKWDGDAYNFTKDEPYIELVTSPNNPDGFIRQPVVNRSRGTVVYDLAYYWPQYTPITSPADHDLMLFTFSKITGHAGTRIGWALVKDKEVARKMTEFIILNTIGVSKDSQHRAAKLLQVVSGSSEHMGFPEDSERFFLYAYHQMTQRWERLRDAVRRSGLFSLPEFLPQFCNYFGGFTEPHPAFAWLKCEGDIEDCESFLGEHKIITRSGRHFGVEAKYVRISMLDRDEIFNLFVERFLDTTNHALVSGLGLLQLSGGGGLQKHGGCKNYAFEPDFT</sequence>
<feature type="domain" description="Alliinase C-terminal" evidence="6">
    <location>
        <begin position="114"/>
        <end position="474"/>
    </location>
</feature>
<comment type="cofactor">
    <cofactor evidence="1">
        <name>pyridoxal 5'-phosphate</name>
        <dbReference type="ChEBI" id="CHEBI:597326"/>
    </cofactor>
</comment>
<dbReference type="Gene3D" id="2.10.25.30">
    <property type="entry name" value="EGF-like, alliinase"/>
    <property type="match status" value="1"/>
</dbReference>
<keyword evidence="8" id="KW-1185">Reference proteome</keyword>
<feature type="region of interest" description="Disordered" evidence="4">
    <location>
        <begin position="63"/>
        <end position="117"/>
    </location>
</feature>
<keyword evidence="5" id="KW-0472">Membrane</keyword>
<evidence type="ECO:0000256" key="4">
    <source>
        <dbReference type="SAM" id="MobiDB-lite"/>
    </source>
</evidence>
<dbReference type="InterPro" id="IPR050478">
    <property type="entry name" value="Ethylene_sulfur-biosynth"/>
</dbReference>
<dbReference type="InterPro" id="IPR015424">
    <property type="entry name" value="PyrdxlP-dep_Trfase"/>
</dbReference>
<dbReference type="GO" id="GO:0008483">
    <property type="term" value="F:transaminase activity"/>
    <property type="evidence" value="ECO:0007669"/>
    <property type="project" value="TreeGrafter"/>
</dbReference>
<dbReference type="EMBL" id="JAMYWD010000004">
    <property type="protein sequence ID" value="KAJ4974658.1"/>
    <property type="molecule type" value="Genomic_DNA"/>
</dbReference>
<dbReference type="GO" id="GO:0016846">
    <property type="term" value="F:carbon-sulfur lyase activity"/>
    <property type="evidence" value="ECO:0007669"/>
    <property type="project" value="InterPro"/>
</dbReference>
<evidence type="ECO:0000256" key="2">
    <source>
        <dbReference type="ARBA" id="ARBA00006312"/>
    </source>
</evidence>
<organism evidence="7 8">
    <name type="scientific">Protea cynaroides</name>
    <dbReference type="NCBI Taxonomy" id="273540"/>
    <lineage>
        <taxon>Eukaryota</taxon>
        <taxon>Viridiplantae</taxon>
        <taxon>Streptophyta</taxon>
        <taxon>Embryophyta</taxon>
        <taxon>Tracheophyta</taxon>
        <taxon>Spermatophyta</taxon>
        <taxon>Magnoliopsida</taxon>
        <taxon>Proteales</taxon>
        <taxon>Proteaceae</taxon>
        <taxon>Protea</taxon>
    </lineage>
</organism>
<reference evidence="7" key="1">
    <citation type="journal article" date="2023" name="Plant J.">
        <title>The genome of the king protea, Protea cynaroides.</title>
        <authorList>
            <person name="Chang J."/>
            <person name="Duong T.A."/>
            <person name="Schoeman C."/>
            <person name="Ma X."/>
            <person name="Roodt D."/>
            <person name="Barker N."/>
            <person name="Li Z."/>
            <person name="Van de Peer Y."/>
            <person name="Mizrachi E."/>
        </authorList>
    </citation>
    <scope>NUCLEOTIDE SEQUENCE</scope>
    <source>
        <tissue evidence="7">Young leaves</tissue>
    </source>
</reference>
<dbReference type="PANTHER" id="PTHR43795">
    <property type="entry name" value="BIFUNCTIONAL ASPARTATE AMINOTRANSFERASE AND GLUTAMATE/ASPARTATE-PREPHENATE AMINOTRANSFERASE-RELATED"/>
    <property type="match status" value="1"/>
</dbReference>
<evidence type="ECO:0000313" key="7">
    <source>
        <dbReference type="EMBL" id="KAJ4974658.1"/>
    </source>
</evidence>
<keyword evidence="3" id="KW-0663">Pyridoxal phosphate</keyword>
<dbReference type="Pfam" id="PF04864">
    <property type="entry name" value="Alliinase_C"/>
    <property type="match status" value="1"/>
</dbReference>
<evidence type="ECO:0000256" key="1">
    <source>
        <dbReference type="ARBA" id="ARBA00001933"/>
    </source>
</evidence>
<dbReference type="InterPro" id="IPR015421">
    <property type="entry name" value="PyrdxlP-dep_Trfase_major"/>
</dbReference>
<dbReference type="Gene3D" id="3.90.1150.10">
    <property type="entry name" value="Aspartate Aminotransferase, domain 1"/>
    <property type="match status" value="1"/>
</dbReference>
<evidence type="ECO:0000313" key="8">
    <source>
        <dbReference type="Proteomes" id="UP001141806"/>
    </source>
</evidence>
<name>A0A9Q0KPV2_9MAGN</name>
<dbReference type="Proteomes" id="UP001141806">
    <property type="component" value="Unassembled WGS sequence"/>
</dbReference>
<comment type="caution">
    <text evidence="7">The sequence shown here is derived from an EMBL/GenBank/DDBJ whole genome shotgun (WGS) entry which is preliminary data.</text>
</comment>
<dbReference type="InterPro" id="IPR006948">
    <property type="entry name" value="Alliinase_C"/>
</dbReference>
<dbReference type="CDD" id="cd00609">
    <property type="entry name" value="AAT_like"/>
    <property type="match status" value="1"/>
</dbReference>
<keyword evidence="5" id="KW-0812">Transmembrane</keyword>
<dbReference type="Gene3D" id="3.40.640.10">
    <property type="entry name" value="Type I PLP-dependent aspartate aminotransferase-like (Major domain)"/>
    <property type="match status" value="1"/>
</dbReference>
<evidence type="ECO:0000259" key="6">
    <source>
        <dbReference type="Pfam" id="PF04864"/>
    </source>
</evidence>
<gene>
    <name evidence="7" type="ORF">NE237_007832</name>
</gene>
<keyword evidence="5" id="KW-1133">Transmembrane helix</keyword>
<dbReference type="InterPro" id="IPR015422">
    <property type="entry name" value="PyrdxlP-dep_Trfase_small"/>
</dbReference>
<accession>A0A9Q0KPV2</accession>
<comment type="similarity">
    <text evidence="2">Belongs to the alliinase family.</text>
</comment>